<comment type="subunit">
    <text evidence="4">Component of the 66S pre-ribosomal particle.</text>
</comment>
<evidence type="ECO:0000256" key="5">
    <source>
        <dbReference type="ARBA" id="ARBA00022448"/>
    </source>
</evidence>
<organism evidence="11 12">
    <name type="scientific">Myriangium duriaei CBS 260.36</name>
    <dbReference type="NCBI Taxonomy" id="1168546"/>
    <lineage>
        <taxon>Eukaryota</taxon>
        <taxon>Fungi</taxon>
        <taxon>Dikarya</taxon>
        <taxon>Ascomycota</taxon>
        <taxon>Pezizomycotina</taxon>
        <taxon>Dothideomycetes</taxon>
        <taxon>Dothideomycetidae</taxon>
        <taxon>Myriangiales</taxon>
        <taxon>Myriangiaceae</taxon>
        <taxon>Myriangium</taxon>
    </lineage>
</organism>
<name>A0A9P4J6N8_9PEZI</name>
<dbReference type="GO" id="GO:0008298">
    <property type="term" value="P:intracellular mRNA localization"/>
    <property type="evidence" value="ECO:0007669"/>
    <property type="project" value="TreeGrafter"/>
</dbReference>
<feature type="compositionally biased region" description="Basic and acidic residues" evidence="10">
    <location>
        <begin position="168"/>
        <end position="178"/>
    </location>
</feature>
<dbReference type="EMBL" id="ML996082">
    <property type="protein sequence ID" value="KAF2155874.1"/>
    <property type="molecule type" value="Genomic_DNA"/>
</dbReference>
<dbReference type="AlphaFoldDB" id="A0A9P4J6N8"/>
<dbReference type="GO" id="GO:0030687">
    <property type="term" value="C:preribosome, large subunit precursor"/>
    <property type="evidence" value="ECO:0007669"/>
    <property type="project" value="TreeGrafter"/>
</dbReference>
<keyword evidence="8" id="KW-0175">Coiled coil</keyword>
<feature type="region of interest" description="Disordered" evidence="10">
    <location>
        <begin position="1"/>
        <end position="94"/>
    </location>
</feature>
<comment type="caution">
    <text evidence="11">The sequence shown here is derived from an EMBL/GenBank/DDBJ whole genome shotgun (WGS) entry which is preliminary data.</text>
</comment>
<evidence type="ECO:0000256" key="7">
    <source>
        <dbReference type="ARBA" id="ARBA00022816"/>
    </source>
</evidence>
<sequence length="188" mass="20839">MAPTKGGKPAPSKSKGKSSGKSSSKVTKSGSSASKGKKSGPVKATQQKTKPTSHRPDKKKKRVYTEKELGIPTLNSIKPAGVLKPNGTKKGKTFVDDKEGMMAILAMVQAEKEGDIESKIMRARQMEEVREAKRAEAERREGEKKRKFEEVKDEVRRANGDKRKRKQERVTQDEEAPKTKSKKRVSFG</sequence>
<proteinExistence type="inferred from homology"/>
<keyword evidence="7" id="KW-0509">mRNA transport</keyword>
<dbReference type="PANTHER" id="PTHR28028:SF1">
    <property type="entry name" value="60S RIBOSOMAL SUBUNIT ASSEMBLY_EXPORT PROTEIN LOC1"/>
    <property type="match status" value="1"/>
</dbReference>
<dbReference type="GO" id="GO:0051028">
    <property type="term" value="P:mRNA transport"/>
    <property type="evidence" value="ECO:0007669"/>
    <property type="project" value="UniProtKB-KW"/>
</dbReference>
<dbReference type="PANTHER" id="PTHR28028">
    <property type="entry name" value="60S RIBOSOMAL SUBUNIT ASSEMBLY/EXPORT PROTEIN LOC1"/>
    <property type="match status" value="1"/>
</dbReference>
<dbReference type="InterPro" id="IPR037650">
    <property type="entry name" value="Loc1"/>
</dbReference>
<keyword evidence="6" id="KW-0690">Ribosome biogenesis</keyword>
<feature type="region of interest" description="Disordered" evidence="10">
    <location>
        <begin position="128"/>
        <end position="188"/>
    </location>
</feature>
<dbReference type="GO" id="GO:0005730">
    <property type="term" value="C:nucleolus"/>
    <property type="evidence" value="ECO:0007669"/>
    <property type="project" value="UniProtKB-SubCell"/>
</dbReference>
<gene>
    <name evidence="11" type="ORF">K461DRAFT_290853</name>
</gene>
<feature type="compositionally biased region" description="Basic residues" evidence="10">
    <location>
        <begin position="51"/>
        <end position="62"/>
    </location>
</feature>
<feature type="compositionally biased region" description="Basic and acidic residues" evidence="10">
    <location>
        <begin position="128"/>
        <end position="161"/>
    </location>
</feature>
<evidence type="ECO:0000256" key="9">
    <source>
        <dbReference type="ARBA" id="ARBA00023242"/>
    </source>
</evidence>
<evidence type="ECO:0000256" key="2">
    <source>
        <dbReference type="ARBA" id="ARBA00004604"/>
    </source>
</evidence>
<evidence type="ECO:0000256" key="10">
    <source>
        <dbReference type="SAM" id="MobiDB-lite"/>
    </source>
</evidence>
<feature type="compositionally biased region" description="Basic residues" evidence="10">
    <location>
        <begin position="179"/>
        <end position="188"/>
    </location>
</feature>
<feature type="compositionally biased region" description="Low complexity" evidence="10">
    <location>
        <begin position="1"/>
        <end position="34"/>
    </location>
</feature>
<evidence type="ECO:0000313" key="12">
    <source>
        <dbReference type="Proteomes" id="UP000799439"/>
    </source>
</evidence>
<keyword evidence="9" id="KW-0539">Nucleus</keyword>
<evidence type="ECO:0000256" key="1">
    <source>
        <dbReference type="ARBA" id="ARBA00001977"/>
    </source>
</evidence>
<accession>A0A9P4J6N8</accession>
<keyword evidence="12" id="KW-1185">Reference proteome</keyword>
<evidence type="ECO:0000256" key="4">
    <source>
        <dbReference type="ARBA" id="ARBA00011339"/>
    </source>
</evidence>
<dbReference type="GO" id="GO:0003729">
    <property type="term" value="F:mRNA binding"/>
    <property type="evidence" value="ECO:0007669"/>
    <property type="project" value="InterPro"/>
</dbReference>
<dbReference type="GO" id="GO:0042273">
    <property type="term" value="P:ribosomal large subunit biogenesis"/>
    <property type="evidence" value="ECO:0007669"/>
    <property type="project" value="InterPro"/>
</dbReference>
<reference evidence="11" key="1">
    <citation type="journal article" date="2020" name="Stud. Mycol.">
        <title>101 Dothideomycetes genomes: a test case for predicting lifestyles and emergence of pathogens.</title>
        <authorList>
            <person name="Haridas S."/>
            <person name="Albert R."/>
            <person name="Binder M."/>
            <person name="Bloem J."/>
            <person name="Labutti K."/>
            <person name="Salamov A."/>
            <person name="Andreopoulos B."/>
            <person name="Baker S."/>
            <person name="Barry K."/>
            <person name="Bills G."/>
            <person name="Bluhm B."/>
            <person name="Cannon C."/>
            <person name="Castanera R."/>
            <person name="Culley D."/>
            <person name="Daum C."/>
            <person name="Ezra D."/>
            <person name="Gonzalez J."/>
            <person name="Henrissat B."/>
            <person name="Kuo A."/>
            <person name="Liang C."/>
            <person name="Lipzen A."/>
            <person name="Lutzoni F."/>
            <person name="Magnuson J."/>
            <person name="Mondo S."/>
            <person name="Nolan M."/>
            <person name="Ohm R."/>
            <person name="Pangilinan J."/>
            <person name="Park H.-J."/>
            <person name="Ramirez L."/>
            <person name="Alfaro M."/>
            <person name="Sun H."/>
            <person name="Tritt A."/>
            <person name="Yoshinaga Y."/>
            <person name="Zwiers L.-H."/>
            <person name="Turgeon B."/>
            <person name="Goodwin S."/>
            <person name="Spatafora J."/>
            <person name="Crous P."/>
            <person name="Grigoriev I."/>
        </authorList>
    </citation>
    <scope>NUCLEOTIDE SEQUENCE</scope>
    <source>
        <strain evidence="11">CBS 260.36</strain>
    </source>
</reference>
<comment type="similarity">
    <text evidence="3">Belongs to the LOC1 family.</text>
</comment>
<evidence type="ECO:0000313" key="11">
    <source>
        <dbReference type="EMBL" id="KAF2155874.1"/>
    </source>
</evidence>
<comment type="function">
    <text evidence="1">Required for efficient assembly and nuclear export of the 60S ribosomal subunit.</text>
</comment>
<keyword evidence="5" id="KW-0813">Transport</keyword>
<evidence type="ECO:0000256" key="8">
    <source>
        <dbReference type="ARBA" id="ARBA00023054"/>
    </source>
</evidence>
<evidence type="ECO:0000256" key="6">
    <source>
        <dbReference type="ARBA" id="ARBA00022517"/>
    </source>
</evidence>
<dbReference type="OrthoDB" id="1743802at2759"/>
<evidence type="ECO:0000256" key="3">
    <source>
        <dbReference type="ARBA" id="ARBA00008132"/>
    </source>
</evidence>
<dbReference type="Proteomes" id="UP000799439">
    <property type="component" value="Unassembled WGS sequence"/>
</dbReference>
<comment type="subcellular location">
    <subcellularLocation>
        <location evidence="2">Nucleus</location>
        <location evidence="2">Nucleolus</location>
    </subcellularLocation>
</comment>
<protein>
    <recommendedName>
        <fullName evidence="13">60S ribosomal subunit assembly/export protein LOC1</fullName>
    </recommendedName>
</protein>
<evidence type="ECO:0008006" key="13">
    <source>
        <dbReference type="Google" id="ProtNLM"/>
    </source>
</evidence>